<dbReference type="AlphaFoldDB" id="A0A7V8RB49"/>
<organism evidence="1 2">
    <name type="scientific">Sphingomonas ursincola</name>
    <dbReference type="NCBI Taxonomy" id="56361"/>
    <lineage>
        <taxon>Bacteria</taxon>
        <taxon>Pseudomonadati</taxon>
        <taxon>Pseudomonadota</taxon>
        <taxon>Alphaproteobacteria</taxon>
        <taxon>Sphingomonadales</taxon>
        <taxon>Sphingomonadaceae</taxon>
        <taxon>Sphingomonas</taxon>
    </lineage>
</organism>
<proteinExistence type="predicted"/>
<protein>
    <submittedName>
        <fullName evidence="1">Uncharacterized protein</fullName>
    </submittedName>
</protein>
<gene>
    <name evidence="1" type="ORF">FG486_02665</name>
</gene>
<evidence type="ECO:0000313" key="2">
    <source>
        <dbReference type="Proteomes" id="UP000589292"/>
    </source>
</evidence>
<comment type="caution">
    <text evidence="1">The sequence shown here is derived from an EMBL/GenBank/DDBJ whole genome shotgun (WGS) entry which is preliminary data.</text>
</comment>
<evidence type="ECO:0000313" key="1">
    <source>
        <dbReference type="EMBL" id="MBA1373228.1"/>
    </source>
</evidence>
<sequence>MARTWLVLLLILAVAALALMVPRGTARAQRLEFASPSDTALKGSVHRVQADLARNVDSWHGARDCGSPARARAALKPALAQWLGRRMTDRPMQRLARWGYHSGEIWHEAQVIEGQPQCRAGFRRVIAFAEFR</sequence>
<reference evidence="1 2" key="1">
    <citation type="journal article" date="1994" name="Int. J. Syst. Bacteriol.">
        <title>Phylogenetic positions of novel aerobic, bacteriochlorophyll a-containing bacteria and description of Roseococcus thiosulfatophilus gen. nov., sp. nov., Erythromicrobium ramosum gen. nov., sp. nov., and Erythrobacter litoralis sp. nov.</title>
        <authorList>
            <person name="Yurkov V."/>
            <person name="Stackebrandt E."/>
            <person name="Holmes A."/>
            <person name="Fuerst J.A."/>
            <person name="Hugenholtz P."/>
            <person name="Golecki J."/>
            <person name="Gad'on N."/>
            <person name="Gorlenko V.M."/>
            <person name="Kompantseva E.I."/>
            <person name="Drews G."/>
        </authorList>
    </citation>
    <scope>NUCLEOTIDE SEQUENCE [LARGE SCALE GENOMIC DNA]</scope>
    <source>
        <strain evidence="1 2">KR-99</strain>
    </source>
</reference>
<dbReference type="EMBL" id="VDES01000001">
    <property type="protein sequence ID" value="MBA1373228.1"/>
    <property type="molecule type" value="Genomic_DNA"/>
</dbReference>
<dbReference type="Proteomes" id="UP000589292">
    <property type="component" value="Unassembled WGS sequence"/>
</dbReference>
<dbReference type="RefSeq" id="WP_181266339.1">
    <property type="nucleotide sequence ID" value="NZ_BAAAGB010000002.1"/>
</dbReference>
<keyword evidence="2" id="KW-1185">Reference proteome</keyword>
<name>A0A7V8RB49_9SPHN</name>
<accession>A0A7V8RB49</accession>